<comment type="caution">
    <text evidence="1">The sequence shown here is derived from an EMBL/GenBank/DDBJ whole genome shotgun (WGS) entry which is preliminary data.</text>
</comment>
<gene>
    <name evidence="1" type="ORF">AAHA92_06374</name>
</gene>
<evidence type="ECO:0000313" key="2">
    <source>
        <dbReference type="Proteomes" id="UP001567538"/>
    </source>
</evidence>
<keyword evidence="2" id="KW-1185">Reference proteome</keyword>
<protein>
    <submittedName>
        <fullName evidence="1">Uncharacterized protein</fullName>
    </submittedName>
</protein>
<dbReference type="AlphaFoldDB" id="A0ABD1I6H0"/>
<proteinExistence type="predicted"/>
<organism evidence="1 2">
    <name type="scientific">Salvia divinorum</name>
    <name type="common">Maria pastora</name>
    <name type="synonym">Diviner's sage</name>
    <dbReference type="NCBI Taxonomy" id="28513"/>
    <lineage>
        <taxon>Eukaryota</taxon>
        <taxon>Viridiplantae</taxon>
        <taxon>Streptophyta</taxon>
        <taxon>Embryophyta</taxon>
        <taxon>Tracheophyta</taxon>
        <taxon>Spermatophyta</taxon>
        <taxon>Magnoliopsida</taxon>
        <taxon>eudicotyledons</taxon>
        <taxon>Gunneridae</taxon>
        <taxon>Pentapetalae</taxon>
        <taxon>asterids</taxon>
        <taxon>lamiids</taxon>
        <taxon>Lamiales</taxon>
        <taxon>Lamiaceae</taxon>
        <taxon>Nepetoideae</taxon>
        <taxon>Mentheae</taxon>
        <taxon>Salviinae</taxon>
        <taxon>Salvia</taxon>
        <taxon>Salvia subgen. Calosphace</taxon>
    </lineage>
</organism>
<dbReference type="EMBL" id="JBEAFC010000003">
    <property type="protein sequence ID" value="KAL1563957.1"/>
    <property type="molecule type" value="Genomic_DNA"/>
</dbReference>
<sequence length="93" mass="10444">MLSYFLMTKIPPASRVDVAMLAIDGPANPWKQLLIHRRPLYRGTDPLISIQRQTIAAPGLAIPAAQLSTPTPMVPFRVPYFHRQVLLHSSIWS</sequence>
<dbReference type="Proteomes" id="UP001567538">
    <property type="component" value="Unassembled WGS sequence"/>
</dbReference>
<evidence type="ECO:0000313" key="1">
    <source>
        <dbReference type="EMBL" id="KAL1563957.1"/>
    </source>
</evidence>
<name>A0ABD1I6H0_SALDI</name>
<reference evidence="1 2" key="1">
    <citation type="submission" date="2024-06" db="EMBL/GenBank/DDBJ databases">
        <title>A chromosome level genome sequence of Diviner's sage (Salvia divinorum).</title>
        <authorList>
            <person name="Ford S.A."/>
            <person name="Ro D.-K."/>
            <person name="Ness R.W."/>
            <person name="Phillips M.A."/>
        </authorList>
    </citation>
    <scope>NUCLEOTIDE SEQUENCE [LARGE SCALE GENOMIC DNA]</scope>
    <source>
        <strain evidence="1">SAF-2024a</strain>
        <tissue evidence="1">Leaf</tissue>
    </source>
</reference>
<accession>A0ABD1I6H0</accession>